<dbReference type="PROSITE" id="PS51912">
    <property type="entry name" value="DMAP1_BIND"/>
    <property type="match status" value="1"/>
</dbReference>
<dbReference type="EMBL" id="PQXJ01000590">
    <property type="protein sequence ID" value="TGO46398.1"/>
    <property type="molecule type" value="Genomic_DNA"/>
</dbReference>
<evidence type="ECO:0000313" key="3">
    <source>
        <dbReference type="EMBL" id="TGO46398.1"/>
    </source>
</evidence>
<dbReference type="SMART" id="SM01137">
    <property type="entry name" value="DMAP_binding"/>
    <property type="match status" value="1"/>
</dbReference>
<proteinExistence type="predicted"/>
<organism evidence="3 4">
    <name type="scientific">Botryotinia narcissicola</name>
    <dbReference type="NCBI Taxonomy" id="278944"/>
    <lineage>
        <taxon>Eukaryota</taxon>
        <taxon>Fungi</taxon>
        <taxon>Dikarya</taxon>
        <taxon>Ascomycota</taxon>
        <taxon>Pezizomycotina</taxon>
        <taxon>Leotiomycetes</taxon>
        <taxon>Helotiales</taxon>
        <taxon>Sclerotiniaceae</taxon>
        <taxon>Botryotinia</taxon>
    </lineage>
</organism>
<dbReference type="Pfam" id="PF06464">
    <property type="entry name" value="DMAP_binding"/>
    <property type="match status" value="1"/>
</dbReference>
<evidence type="ECO:0000259" key="2">
    <source>
        <dbReference type="PROSITE" id="PS51912"/>
    </source>
</evidence>
<comment type="caution">
    <text evidence="3">The sequence shown here is derived from an EMBL/GenBank/DDBJ whole genome shotgun (WGS) entry which is preliminary data.</text>
</comment>
<evidence type="ECO:0000256" key="1">
    <source>
        <dbReference type="SAM" id="MobiDB-lite"/>
    </source>
</evidence>
<dbReference type="STRING" id="278944.A0A4Z1HB46"/>
<reference evidence="3 4" key="1">
    <citation type="submission" date="2017-12" db="EMBL/GenBank/DDBJ databases">
        <title>Comparative genomics of Botrytis spp.</title>
        <authorList>
            <person name="Valero-Jimenez C.A."/>
            <person name="Tapia P."/>
            <person name="Veloso J."/>
            <person name="Silva-Moreno E."/>
            <person name="Staats M."/>
            <person name="Valdes J.H."/>
            <person name="Van Kan J.A.L."/>
        </authorList>
    </citation>
    <scope>NUCLEOTIDE SEQUENCE [LARGE SCALE GENOMIC DNA]</scope>
    <source>
        <strain evidence="3 4">MUCL2120</strain>
    </source>
</reference>
<feature type="compositionally biased region" description="Polar residues" evidence="1">
    <location>
        <begin position="83"/>
        <end position="119"/>
    </location>
</feature>
<keyword evidence="4" id="KW-1185">Reference proteome</keyword>
<feature type="region of interest" description="Disordered" evidence="1">
    <location>
        <begin position="76"/>
        <end position="125"/>
    </location>
</feature>
<accession>A0A4Z1HB46</accession>
<name>A0A4Z1HB46_9HELO</name>
<dbReference type="InterPro" id="IPR010506">
    <property type="entry name" value="DMAP1-bd"/>
</dbReference>
<sequence length="125" mass="13668">MEENNPELQAKLQELEHELEEGDITEKGYQKRRKFLLSQYMGSSTISAELKGLRIHAPNDSIHPSNDGSRSASLAALNSNLNTPSGSDFYHSQNYGASQLSGRTATMTSDAGSFGANRTQDGRTF</sequence>
<protein>
    <recommendedName>
        <fullName evidence="2">DMAP1-binding domain-containing protein</fullName>
    </recommendedName>
</protein>
<dbReference type="AlphaFoldDB" id="A0A4Z1HB46"/>
<feature type="domain" description="DMAP1-binding" evidence="2">
    <location>
        <begin position="1"/>
        <end position="98"/>
    </location>
</feature>
<evidence type="ECO:0000313" key="4">
    <source>
        <dbReference type="Proteomes" id="UP000297452"/>
    </source>
</evidence>
<gene>
    <name evidence="3" type="ORF">BOTNAR_0590g00020</name>
</gene>
<dbReference type="Proteomes" id="UP000297452">
    <property type="component" value="Unassembled WGS sequence"/>
</dbReference>
<dbReference type="OrthoDB" id="69964at2759"/>